<proteinExistence type="predicted"/>
<evidence type="ECO:0000313" key="3">
    <source>
        <dbReference type="EMBL" id="QFS50763.1"/>
    </source>
</evidence>
<reference evidence="2 4" key="1">
    <citation type="submission" date="2019-10" db="EMBL/GenBank/DDBJ databases">
        <title>Genomic and transcriptomic insights into the perfect genentic adaptation of a filamentous nitrogen-fixing cyanobacterium to rice fields.</title>
        <authorList>
            <person name="Chen Z."/>
        </authorList>
    </citation>
    <scope>NUCLEOTIDE SEQUENCE [LARGE SCALE GENOMIC DNA]</scope>
    <source>
        <strain evidence="2">CCNUC1</strain>
    </source>
</reference>
<gene>
    <name evidence="1" type="ORF">GXM_08005</name>
    <name evidence="2" type="ORF">GXM_08159</name>
    <name evidence="3" type="ORF">GXM_08257</name>
</gene>
<protein>
    <submittedName>
        <fullName evidence="2">Uncharacterized protein</fullName>
    </submittedName>
</protein>
<dbReference type="KEGG" id="nsh:GXM_08005"/>
<keyword evidence="4" id="KW-1185">Reference proteome</keyword>
<dbReference type="AlphaFoldDB" id="A0A5P8WCX4"/>
<dbReference type="Proteomes" id="UP000326678">
    <property type="component" value="Chromosome Gxm2"/>
</dbReference>
<evidence type="ECO:0000313" key="4">
    <source>
        <dbReference type="Proteomes" id="UP000326678"/>
    </source>
</evidence>
<evidence type="ECO:0000313" key="2">
    <source>
        <dbReference type="EMBL" id="QFS50665.1"/>
    </source>
</evidence>
<evidence type="ECO:0000313" key="1">
    <source>
        <dbReference type="EMBL" id="QFS50511.1"/>
    </source>
</evidence>
<dbReference type="EMBL" id="CP045227">
    <property type="protein sequence ID" value="QFS50665.1"/>
    <property type="molecule type" value="Genomic_DNA"/>
</dbReference>
<dbReference type="KEGG" id="nsh:GXM_08159"/>
<name>A0A5P8WCX4_9NOSO</name>
<organism evidence="2 4">
    <name type="scientific">Nostoc sphaeroides CCNUC1</name>
    <dbReference type="NCBI Taxonomy" id="2653204"/>
    <lineage>
        <taxon>Bacteria</taxon>
        <taxon>Bacillati</taxon>
        <taxon>Cyanobacteriota</taxon>
        <taxon>Cyanophyceae</taxon>
        <taxon>Nostocales</taxon>
        <taxon>Nostocaceae</taxon>
        <taxon>Nostoc</taxon>
    </lineage>
</organism>
<accession>A0A5P8WCX4</accession>
<sequence length="40" mass="4364">MNIPLQILTLSIKFARIIQRLSDDNFPSNGSPKFSGETGG</sequence>
<dbReference type="KEGG" id="nsh:GXM_08257"/>
<dbReference type="EMBL" id="CP045227">
    <property type="protein sequence ID" value="QFS50763.1"/>
    <property type="molecule type" value="Genomic_DNA"/>
</dbReference>
<dbReference type="EMBL" id="CP045227">
    <property type="protein sequence ID" value="QFS50511.1"/>
    <property type="molecule type" value="Genomic_DNA"/>
</dbReference>